<protein>
    <recommendedName>
        <fullName evidence="3">Transposase</fullName>
    </recommendedName>
</protein>
<organism evidence="1 2">
    <name type="scientific">Legionella worsleiensis</name>
    <dbReference type="NCBI Taxonomy" id="45076"/>
    <lineage>
        <taxon>Bacteria</taxon>
        <taxon>Pseudomonadati</taxon>
        <taxon>Pseudomonadota</taxon>
        <taxon>Gammaproteobacteria</taxon>
        <taxon>Legionellales</taxon>
        <taxon>Legionellaceae</taxon>
        <taxon>Legionella</taxon>
    </lineage>
</organism>
<dbReference type="AlphaFoldDB" id="A0A0W1AG49"/>
<keyword evidence="2" id="KW-1185">Reference proteome</keyword>
<reference evidence="1 2" key="1">
    <citation type="submission" date="2015-11" db="EMBL/GenBank/DDBJ databases">
        <title>Genomic analysis of 38 Legionella species identifies large and diverse effector repertoires.</title>
        <authorList>
            <person name="Burstein D."/>
            <person name="Amaro F."/>
            <person name="Zusman T."/>
            <person name="Lifshitz Z."/>
            <person name="Cohen O."/>
            <person name="Gilbert J.A."/>
            <person name="Pupko T."/>
            <person name="Shuman H.A."/>
            <person name="Segal G."/>
        </authorList>
    </citation>
    <scope>NUCLEOTIDE SEQUENCE [LARGE SCALE GENOMIC DNA]</scope>
    <source>
        <strain evidence="1 2">ATCC 49508</strain>
    </source>
</reference>
<proteinExistence type="predicted"/>
<accession>A0A0W1AG49</accession>
<dbReference type="Proteomes" id="UP000054662">
    <property type="component" value="Unassembled WGS sequence"/>
</dbReference>
<gene>
    <name evidence="1" type="ORF">Lwor_1030</name>
</gene>
<dbReference type="PATRIC" id="fig|45076.6.peg.1120"/>
<comment type="caution">
    <text evidence="1">The sequence shown here is derived from an EMBL/GenBank/DDBJ whole genome shotgun (WGS) entry which is preliminary data.</text>
</comment>
<name>A0A0W1AG49_9GAMM</name>
<evidence type="ECO:0008006" key="3">
    <source>
        <dbReference type="Google" id="ProtNLM"/>
    </source>
</evidence>
<evidence type="ECO:0000313" key="2">
    <source>
        <dbReference type="Proteomes" id="UP000054662"/>
    </source>
</evidence>
<dbReference type="EMBL" id="LNZC01000010">
    <property type="protein sequence ID" value="KTD80359.1"/>
    <property type="molecule type" value="Genomic_DNA"/>
</dbReference>
<sequence length="145" mass="17089">MIMTLCLMVYNFAQYSLRKCLDEQDEVVPNQVGKPIKNPTIKWISELMHMIAVVTIVTDSRRHRIFSNVKKVHQRIIAYFGIHALEMYGLPPDLERVYIVYSNYKNFLQLLRNVGLSTNNLHLTRQNCTVCEYLYRDYNNGSNRN</sequence>
<dbReference type="STRING" id="45076.Lwor_1030"/>
<evidence type="ECO:0000313" key="1">
    <source>
        <dbReference type="EMBL" id="KTD80359.1"/>
    </source>
</evidence>